<keyword evidence="1" id="KW-0479">Metal-binding</keyword>
<evidence type="ECO:0000256" key="1">
    <source>
        <dbReference type="PROSITE-ProRule" id="PRU00042"/>
    </source>
</evidence>
<dbReference type="PROSITE" id="PS50157">
    <property type="entry name" value="ZINC_FINGER_C2H2_2"/>
    <property type="match status" value="1"/>
</dbReference>
<dbReference type="AlphaFoldDB" id="A0AAV4Q2E5"/>
<dbReference type="GO" id="GO:0008270">
    <property type="term" value="F:zinc ion binding"/>
    <property type="evidence" value="ECO:0007669"/>
    <property type="project" value="UniProtKB-KW"/>
</dbReference>
<evidence type="ECO:0000259" key="2">
    <source>
        <dbReference type="PROSITE" id="PS50157"/>
    </source>
</evidence>
<dbReference type="PANTHER" id="PTHR15021:SF0">
    <property type="entry name" value="DISCO-RELATED, ISOFORM A-RELATED"/>
    <property type="match status" value="1"/>
</dbReference>
<dbReference type="PANTHER" id="PTHR15021">
    <property type="entry name" value="DISCONNECTED-RELATED"/>
    <property type="match status" value="1"/>
</dbReference>
<accession>A0AAV4Q2E5</accession>
<keyword evidence="4" id="KW-1185">Reference proteome</keyword>
<evidence type="ECO:0000313" key="3">
    <source>
        <dbReference type="EMBL" id="GIY01593.1"/>
    </source>
</evidence>
<feature type="domain" description="C2H2-type" evidence="2">
    <location>
        <begin position="26"/>
        <end position="49"/>
    </location>
</feature>
<protein>
    <submittedName>
        <fullName evidence="3">Zinc finger protein basonuclin-2</fullName>
    </submittedName>
</protein>
<gene>
    <name evidence="3" type="primary">Bnc2</name>
    <name evidence="3" type="ORF">CEXT_803671</name>
</gene>
<organism evidence="3 4">
    <name type="scientific">Caerostris extrusa</name>
    <name type="common">Bark spider</name>
    <name type="synonym">Caerostris bankana</name>
    <dbReference type="NCBI Taxonomy" id="172846"/>
    <lineage>
        <taxon>Eukaryota</taxon>
        <taxon>Metazoa</taxon>
        <taxon>Ecdysozoa</taxon>
        <taxon>Arthropoda</taxon>
        <taxon>Chelicerata</taxon>
        <taxon>Arachnida</taxon>
        <taxon>Araneae</taxon>
        <taxon>Araneomorphae</taxon>
        <taxon>Entelegynae</taxon>
        <taxon>Araneoidea</taxon>
        <taxon>Araneidae</taxon>
        <taxon>Caerostris</taxon>
    </lineage>
</organism>
<dbReference type="EMBL" id="BPLR01005345">
    <property type="protein sequence ID" value="GIY01593.1"/>
    <property type="molecule type" value="Genomic_DNA"/>
</dbReference>
<keyword evidence="1" id="KW-0863">Zinc-finger</keyword>
<dbReference type="Proteomes" id="UP001054945">
    <property type="component" value="Unassembled WGS sequence"/>
</dbReference>
<dbReference type="Gene3D" id="3.30.160.60">
    <property type="entry name" value="Classic Zinc Finger"/>
    <property type="match status" value="1"/>
</dbReference>
<dbReference type="SMART" id="SM00355">
    <property type="entry name" value="ZnF_C2H2"/>
    <property type="match status" value="2"/>
</dbReference>
<dbReference type="GO" id="GO:0006355">
    <property type="term" value="P:regulation of DNA-templated transcription"/>
    <property type="evidence" value="ECO:0007669"/>
    <property type="project" value="TreeGrafter"/>
</dbReference>
<dbReference type="InterPro" id="IPR013087">
    <property type="entry name" value="Znf_C2H2_type"/>
</dbReference>
<dbReference type="InterPro" id="IPR040436">
    <property type="entry name" value="Disconnected-like"/>
</dbReference>
<comment type="caution">
    <text evidence="3">The sequence shown here is derived from an EMBL/GenBank/DDBJ whole genome shotgun (WGS) entry which is preliminary data.</text>
</comment>
<reference evidence="3 4" key="1">
    <citation type="submission" date="2021-06" db="EMBL/GenBank/DDBJ databases">
        <title>Caerostris extrusa draft genome.</title>
        <authorList>
            <person name="Kono N."/>
            <person name="Arakawa K."/>
        </authorList>
    </citation>
    <scope>NUCLEOTIDE SEQUENCE [LARGE SCALE GENOMIC DNA]</scope>
</reference>
<evidence type="ECO:0000313" key="4">
    <source>
        <dbReference type="Proteomes" id="UP001054945"/>
    </source>
</evidence>
<proteinExistence type="predicted"/>
<name>A0AAV4Q2E5_CAEEX</name>
<dbReference type="GO" id="GO:0005634">
    <property type="term" value="C:nucleus"/>
    <property type="evidence" value="ECO:0007669"/>
    <property type="project" value="TreeGrafter"/>
</dbReference>
<keyword evidence="1" id="KW-0862">Zinc</keyword>
<dbReference type="PROSITE" id="PS00028">
    <property type="entry name" value="ZINC_FINGER_C2H2_1"/>
    <property type="match status" value="1"/>
</dbReference>
<sequence>MSLLPVYRDASMIGAVDIPVDKENPRRCIACGKIFQNHFGVKTHYQNVHLKLMHKCTVEGCNAAFPSKRSRDRHSANLNLHRKLLSTTADKGHYFDKSSLFPFPHAGMPLRDEYFPACTIVLSIYTILDLVTGFCPLRHLVTL</sequence>